<proteinExistence type="predicted"/>
<accession>A0A1G9T5J9</accession>
<keyword evidence="1" id="KW-0732">Signal</keyword>
<dbReference type="EMBL" id="FNHH01000012">
    <property type="protein sequence ID" value="SDM42907.1"/>
    <property type="molecule type" value="Genomic_DNA"/>
</dbReference>
<gene>
    <name evidence="2" type="ORF">SAMN05421813_11213</name>
</gene>
<protein>
    <recommendedName>
        <fullName evidence="4">Lipocalin-like domain-containing protein</fullName>
    </recommendedName>
</protein>
<sequence>MKKSFLVLFILCALFSCSKDNNFDINKYPQKWTLVKMTGQIPNSERTGENMEWQEYYLLKADGTFIKHRERGGINYDASGNFKFIATADGKLLELTHDTNNEIIGNCYAHQTENLSLKSDNKLVGTWSMCDGPGLEYERKN</sequence>
<evidence type="ECO:0008006" key="4">
    <source>
        <dbReference type="Google" id="ProtNLM"/>
    </source>
</evidence>
<dbReference type="Proteomes" id="UP000199226">
    <property type="component" value="Unassembled WGS sequence"/>
</dbReference>
<keyword evidence="3" id="KW-1185">Reference proteome</keyword>
<evidence type="ECO:0000313" key="3">
    <source>
        <dbReference type="Proteomes" id="UP000199226"/>
    </source>
</evidence>
<dbReference type="AlphaFoldDB" id="A0A1G9T5J9"/>
<evidence type="ECO:0000256" key="1">
    <source>
        <dbReference type="SAM" id="SignalP"/>
    </source>
</evidence>
<reference evidence="3" key="1">
    <citation type="submission" date="2016-10" db="EMBL/GenBank/DDBJ databases">
        <authorList>
            <person name="Varghese N."/>
            <person name="Submissions S."/>
        </authorList>
    </citation>
    <scope>NUCLEOTIDE SEQUENCE [LARGE SCALE GENOMIC DNA]</scope>
    <source>
        <strain evidence="3">DSM 24536</strain>
    </source>
</reference>
<feature type="chain" id="PRO_5011467058" description="Lipocalin-like domain-containing protein" evidence="1">
    <location>
        <begin position="19"/>
        <end position="141"/>
    </location>
</feature>
<name>A0A1G9T5J9_9SPHI</name>
<dbReference type="RefSeq" id="WP_090704403.1">
    <property type="nucleotide sequence ID" value="NZ_FNHH01000012.1"/>
</dbReference>
<feature type="signal peptide" evidence="1">
    <location>
        <begin position="1"/>
        <end position="18"/>
    </location>
</feature>
<dbReference type="OrthoDB" id="760772at2"/>
<organism evidence="2 3">
    <name type="scientific">Daejeonella rubra</name>
    <dbReference type="NCBI Taxonomy" id="990371"/>
    <lineage>
        <taxon>Bacteria</taxon>
        <taxon>Pseudomonadati</taxon>
        <taxon>Bacteroidota</taxon>
        <taxon>Sphingobacteriia</taxon>
        <taxon>Sphingobacteriales</taxon>
        <taxon>Sphingobacteriaceae</taxon>
        <taxon>Daejeonella</taxon>
    </lineage>
</organism>
<evidence type="ECO:0000313" key="2">
    <source>
        <dbReference type="EMBL" id="SDM42907.1"/>
    </source>
</evidence>
<dbReference type="PROSITE" id="PS51257">
    <property type="entry name" value="PROKAR_LIPOPROTEIN"/>
    <property type="match status" value="1"/>
</dbReference>